<dbReference type="EMBL" id="PEOG01000010">
    <property type="protein sequence ID" value="PIM54458.1"/>
    <property type="molecule type" value="Genomic_DNA"/>
</dbReference>
<protein>
    <recommendedName>
        <fullName evidence="4">MBL fold metallo-hydrolase</fullName>
    </recommendedName>
</protein>
<evidence type="ECO:0008006" key="4">
    <source>
        <dbReference type="Google" id="ProtNLM"/>
    </source>
</evidence>
<dbReference type="AlphaFoldDB" id="A0A2G9CDF0"/>
<keyword evidence="3" id="KW-1185">Reference proteome</keyword>
<evidence type="ECO:0000313" key="2">
    <source>
        <dbReference type="EMBL" id="PIM54458.1"/>
    </source>
</evidence>
<dbReference type="PANTHER" id="PTHR30619:SF1">
    <property type="entry name" value="RECOMBINATION PROTEIN 2"/>
    <property type="match status" value="1"/>
</dbReference>
<sequence>MAEVFRIELLPARHGDCLLLSYGDAARPRRVLIDGGPIGAYGALSARLAALPEDQRELELLVITHVDGDHIEGCLKLLNHRELATFRDIWFNGWPHIAQELKEPPPASRQADLGDADSHQRSAMQGTEISVRIDGRQWNAAFHGAPVFVPATGPLPTRELPGGLRLTLLSPTLDKLVKLRTAWSRALERAEVDPGNEAALRARLDGRAAYRASGARLRPTPDQMMSSAALALGPMDDAVANGSSIAVIAEYADRRIALLGDAHAPTLAATLGRWAASAGTAMLRLDAVKLAHHGSAANLSKDLLDRIACDTWLISTDGSLFQHPDDEAIHAVVRQVPGARLLFNYRSERTAPWDEPAMRAAHGHQAFYPRDPAAGIALDLMTGEPC</sequence>
<accession>A0A2G9CDF0</accession>
<comment type="caution">
    <text evidence="2">The sequence shown here is derived from an EMBL/GenBank/DDBJ whole genome shotgun (WGS) entry which is preliminary data.</text>
</comment>
<evidence type="ECO:0000313" key="3">
    <source>
        <dbReference type="Proteomes" id="UP000231501"/>
    </source>
</evidence>
<dbReference type="SUPFAM" id="SSF56281">
    <property type="entry name" value="Metallo-hydrolase/oxidoreductase"/>
    <property type="match status" value="1"/>
</dbReference>
<reference evidence="2 3" key="1">
    <citation type="submission" date="2017-11" db="EMBL/GenBank/DDBJ databases">
        <title>Draft genome sequence of Mitsuaria sp. HWN-4.</title>
        <authorList>
            <person name="Gundlapally S.R."/>
        </authorList>
    </citation>
    <scope>NUCLEOTIDE SEQUENCE [LARGE SCALE GENOMIC DNA]</scope>
    <source>
        <strain evidence="2 3">HWN-4</strain>
    </source>
</reference>
<evidence type="ECO:0000256" key="1">
    <source>
        <dbReference type="SAM" id="MobiDB-lite"/>
    </source>
</evidence>
<dbReference type="InterPro" id="IPR036866">
    <property type="entry name" value="RibonucZ/Hydroxyglut_hydro"/>
</dbReference>
<dbReference type="Proteomes" id="UP000231501">
    <property type="component" value="Unassembled WGS sequence"/>
</dbReference>
<dbReference type="Gene3D" id="3.60.15.10">
    <property type="entry name" value="Ribonuclease Z/Hydroxyacylglutathione hydrolase-like"/>
    <property type="match status" value="1"/>
</dbReference>
<gene>
    <name evidence="2" type="ORF">CS062_04810</name>
</gene>
<feature type="region of interest" description="Disordered" evidence="1">
    <location>
        <begin position="103"/>
        <end position="125"/>
    </location>
</feature>
<proteinExistence type="predicted"/>
<dbReference type="InterPro" id="IPR052159">
    <property type="entry name" value="Competence_DNA_uptake"/>
</dbReference>
<organism evidence="2 3">
    <name type="scientific">Roseateles chitinivorans</name>
    <dbReference type="NCBI Taxonomy" id="2917965"/>
    <lineage>
        <taxon>Bacteria</taxon>
        <taxon>Pseudomonadati</taxon>
        <taxon>Pseudomonadota</taxon>
        <taxon>Betaproteobacteria</taxon>
        <taxon>Burkholderiales</taxon>
        <taxon>Sphaerotilaceae</taxon>
        <taxon>Roseateles</taxon>
    </lineage>
</organism>
<dbReference type="PANTHER" id="PTHR30619">
    <property type="entry name" value="DNA INTERNALIZATION/COMPETENCE PROTEIN COMEC/REC2"/>
    <property type="match status" value="1"/>
</dbReference>
<dbReference type="RefSeq" id="WP_099860315.1">
    <property type="nucleotide sequence ID" value="NZ_PEOG01000010.1"/>
</dbReference>
<name>A0A2G9CDF0_9BURK</name>
<dbReference type="OrthoDB" id="418728at2"/>